<dbReference type="Gene3D" id="2.40.50.90">
    <property type="match status" value="1"/>
</dbReference>
<dbReference type="PROSITE" id="PS01284">
    <property type="entry name" value="TNASE_2"/>
    <property type="match status" value="1"/>
</dbReference>
<dbReference type="Pfam" id="PF00565">
    <property type="entry name" value="SNase"/>
    <property type="match status" value="1"/>
</dbReference>
<dbReference type="SUPFAM" id="SSF50199">
    <property type="entry name" value="Staphylococcal nuclease"/>
    <property type="match status" value="1"/>
</dbReference>
<dbReference type="AlphaFoldDB" id="A0A5C6U6E2"/>
<dbReference type="GO" id="GO:0004518">
    <property type="term" value="F:nuclease activity"/>
    <property type="evidence" value="ECO:0007669"/>
    <property type="project" value="InterPro"/>
</dbReference>
<proteinExistence type="predicted"/>
<dbReference type="OrthoDB" id="9805504at2"/>
<dbReference type="GO" id="GO:0003676">
    <property type="term" value="F:nucleic acid binding"/>
    <property type="evidence" value="ECO:0007669"/>
    <property type="project" value="InterPro"/>
</dbReference>
<evidence type="ECO:0000259" key="1">
    <source>
        <dbReference type="PROSITE" id="PS50830"/>
    </source>
</evidence>
<reference evidence="2 3" key="1">
    <citation type="submission" date="2019-08" db="EMBL/GenBank/DDBJ databases">
        <title>Sphingorhabdus soil sp. nov., isolated from arctic soil.</title>
        <authorList>
            <person name="Liu Y."/>
        </authorList>
    </citation>
    <scope>NUCLEOTIDE SEQUENCE [LARGE SCALE GENOMIC DNA]</scope>
    <source>
        <strain evidence="2 3">D-2Q-5-6</strain>
    </source>
</reference>
<sequence>MLAASLVACAAVSPTTRDREPLSACSVTDGDTLRCQDERVRLLGIDAPEMPGHCRQDRTCVEGDPLESKLALEQAIAQKRLTIERVAKDRYGRTLALVFADKQDVSCILLAGGYAVYVERWDNGRRIHNDCPAAAQ</sequence>
<accession>A0A5C6U6E2</accession>
<dbReference type="SMART" id="SM00318">
    <property type="entry name" value="SNc"/>
    <property type="match status" value="1"/>
</dbReference>
<evidence type="ECO:0000313" key="2">
    <source>
        <dbReference type="EMBL" id="TXC67711.1"/>
    </source>
</evidence>
<dbReference type="InterPro" id="IPR016071">
    <property type="entry name" value="Staphylococal_nuclease_OB-fold"/>
</dbReference>
<comment type="caution">
    <text evidence="2">The sequence shown here is derived from an EMBL/GenBank/DDBJ whole genome shotgun (WGS) entry which is preliminary data.</text>
</comment>
<dbReference type="PROSITE" id="PS50830">
    <property type="entry name" value="TNASE_3"/>
    <property type="match status" value="1"/>
</dbReference>
<name>A0A5C6U6E2_9SPHN</name>
<organism evidence="2 3">
    <name type="scientific">Flavisphingopyxis soli</name>
    <dbReference type="NCBI Taxonomy" id="2601267"/>
    <lineage>
        <taxon>Bacteria</taxon>
        <taxon>Pseudomonadati</taxon>
        <taxon>Pseudomonadota</taxon>
        <taxon>Alphaproteobacteria</taxon>
        <taxon>Sphingomonadales</taxon>
        <taxon>Sphingopyxidaceae</taxon>
        <taxon>Flavisphingopyxis</taxon>
    </lineage>
</organism>
<dbReference type="InterPro" id="IPR002071">
    <property type="entry name" value="Thermonucl_AS"/>
</dbReference>
<dbReference type="EMBL" id="VOPY01000004">
    <property type="protein sequence ID" value="TXC67711.1"/>
    <property type="molecule type" value="Genomic_DNA"/>
</dbReference>
<protein>
    <submittedName>
        <fullName evidence="2">Thermonuclease family protein</fullName>
    </submittedName>
</protein>
<gene>
    <name evidence="2" type="ORF">FSZ31_12060</name>
</gene>
<feature type="domain" description="TNase-like" evidence="1">
    <location>
        <begin position="27"/>
        <end position="136"/>
    </location>
</feature>
<dbReference type="InterPro" id="IPR035437">
    <property type="entry name" value="SNase_OB-fold_sf"/>
</dbReference>
<dbReference type="Proteomes" id="UP000321129">
    <property type="component" value="Unassembled WGS sequence"/>
</dbReference>
<evidence type="ECO:0000313" key="3">
    <source>
        <dbReference type="Proteomes" id="UP000321129"/>
    </source>
</evidence>
<keyword evidence="3" id="KW-1185">Reference proteome</keyword>